<keyword evidence="4" id="KW-1134">Transmembrane beta strand</keyword>
<dbReference type="GO" id="GO:0009279">
    <property type="term" value="C:cell outer membrane"/>
    <property type="evidence" value="ECO:0007669"/>
    <property type="project" value="UniProtKB-SubCell"/>
</dbReference>
<evidence type="ECO:0000256" key="1">
    <source>
        <dbReference type="ARBA" id="ARBA00004571"/>
    </source>
</evidence>
<dbReference type="SUPFAM" id="SSF56935">
    <property type="entry name" value="Porins"/>
    <property type="match status" value="1"/>
</dbReference>
<comment type="subcellular location">
    <subcellularLocation>
        <location evidence="1">Cell outer membrane</location>
        <topology evidence="1">Multi-pass membrane protein</topology>
    </subcellularLocation>
</comment>
<dbReference type="AlphaFoldDB" id="A0A6J5GCV1"/>
<dbReference type="EMBL" id="CADIKL010000023">
    <property type="protein sequence ID" value="CAB3796460.1"/>
    <property type="molecule type" value="Genomic_DNA"/>
</dbReference>
<evidence type="ECO:0000256" key="5">
    <source>
        <dbReference type="ARBA" id="ARBA00022692"/>
    </source>
</evidence>
<accession>A0A6J5GCV1</accession>
<sequence length="392" mass="40969">MKKNVPPLATVTTAVVLAGALAPGVAHAQSSVTLYGLIDAGIMYTNNVAGSGGKTGGALWQATSGNINGSRFGLRGGEDLGGGLRAVFVLENGFNVQNGKLGQDNRMFGRQAWVGLASDRFGTLTLGRQYDSLVDFVAPLSATAGTFGDAGFAHPFDNDNLNHSLRISNAVKYTSNSYGGFKFGALYAFSNQPDFAANRAYSFGASYNNGPLAVAAGYLQLNGTQGANASSPGAVDLAESAANGKGGFSLGAQRLRSFGGGLNYSFGPATAGFVFTRSEYAGTNAFGSQGGDMSFNNYEVNGKYQLNPAWSLGLAYTYTDGHVDRTAWGADPKWQQVNVQVVYRLSKRTDLYGEAMYQHATGHNYVAFINTAGGASSTANQVVGTVGLRARF</sequence>
<name>A0A6J5GCV1_9BURK</name>
<dbReference type="PANTHER" id="PTHR34501">
    <property type="entry name" value="PROTEIN YDDL-RELATED"/>
    <property type="match status" value="1"/>
</dbReference>
<dbReference type="GO" id="GO:0046930">
    <property type="term" value="C:pore complex"/>
    <property type="evidence" value="ECO:0007669"/>
    <property type="project" value="UniProtKB-KW"/>
</dbReference>
<dbReference type="GO" id="GO:0015288">
    <property type="term" value="F:porin activity"/>
    <property type="evidence" value="ECO:0007669"/>
    <property type="project" value="UniProtKB-KW"/>
</dbReference>
<evidence type="ECO:0000313" key="13">
    <source>
        <dbReference type="EMBL" id="CAB3796460.1"/>
    </source>
</evidence>
<dbReference type="InterPro" id="IPR033900">
    <property type="entry name" value="Gram_neg_porin_domain"/>
</dbReference>
<evidence type="ECO:0000256" key="3">
    <source>
        <dbReference type="ARBA" id="ARBA00022448"/>
    </source>
</evidence>
<keyword evidence="8" id="KW-0626">Porin</keyword>
<dbReference type="InterPro" id="IPR002299">
    <property type="entry name" value="Porin_Neis"/>
</dbReference>
<dbReference type="Pfam" id="PF13609">
    <property type="entry name" value="Porin_4"/>
    <property type="match status" value="1"/>
</dbReference>
<keyword evidence="6 11" id="KW-0732">Signal</keyword>
<evidence type="ECO:0000256" key="8">
    <source>
        <dbReference type="ARBA" id="ARBA00023114"/>
    </source>
</evidence>
<keyword evidence="14" id="KW-1185">Reference proteome</keyword>
<evidence type="ECO:0000256" key="7">
    <source>
        <dbReference type="ARBA" id="ARBA00023065"/>
    </source>
</evidence>
<evidence type="ECO:0000259" key="12">
    <source>
        <dbReference type="Pfam" id="PF13609"/>
    </source>
</evidence>
<keyword evidence="5" id="KW-0812">Transmembrane</keyword>
<dbReference type="RefSeq" id="WP_175196609.1">
    <property type="nucleotide sequence ID" value="NZ_CADIKL010000023.1"/>
</dbReference>
<evidence type="ECO:0000256" key="6">
    <source>
        <dbReference type="ARBA" id="ARBA00022729"/>
    </source>
</evidence>
<evidence type="ECO:0000256" key="11">
    <source>
        <dbReference type="SAM" id="SignalP"/>
    </source>
</evidence>
<reference evidence="13 14" key="1">
    <citation type="submission" date="2020-04" db="EMBL/GenBank/DDBJ databases">
        <authorList>
            <person name="De Canck E."/>
        </authorList>
    </citation>
    <scope>NUCLEOTIDE SEQUENCE [LARGE SCALE GENOMIC DNA]</scope>
    <source>
        <strain evidence="13 14">LMG 28688</strain>
    </source>
</reference>
<dbReference type="InterPro" id="IPR001702">
    <property type="entry name" value="Porin_Gram-ve"/>
</dbReference>
<dbReference type="PANTHER" id="PTHR34501:SF9">
    <property type="entry name" value="MAJOR OUTER MEMBRANE PROTEIN P.IA"/>
    <property type="match status" value="1"/>
</dbReference>
<dbReference type="Proteomes" id="UP000494119">
    <property type="component" value="Unassembled WGS sequence"/>
</dbReference>
<evidence type="ECO:0000313" key="14">
    <source>
        <dbReference type="Proteomes" id="UP000494119"/>
    </source>
</evidence>
<keyword evidence="3" id="KW-0813">Transport</keyword>
<dbReference type="CDD" id="cd00342">
    <property type="entry name" value="gram_neg_porins"/>
    <property type="match status" value="1"/>
</dbReference>
<proteinExistence type="predicted"/>
<dbReference type="InterPro" id="IPR023614">
    <property type="entry name" value="Porin_dom_sf"/>
</dbReference>
<dbReference type="PRINTS" id="PR00184">
    <property type="entry name" value="NEISSPPORIN"/>
</dbReference>
<keyword evidence="9" id="KW-0472">Membrane</keyword>
<dbReference type="PRINTS" id="PR00182">
    <property type="entry name" value="ECOLNEIPORIN"/>
</dbReference>
<dbReference type="InterPro" id="IPR050298">
    <property type="entry name" value="Gram-neg_bact_OMP"/>
</dbReference>
<feature type="signal peptide" evidence="11">
    <location>
        <begin position="1"/>
        <end position="28"/>
    </location>
</feature>
<protein>
    <submittedName>
        <fullName evidence="13">Outer membrane porin protein</fullName>
    </submittedName>
</protein>
<evidence type="ECO:0000256" key="2">
    <source>
        <dbReference type="ARBA" id="ARBA00011233"/>
    </source>
</evidence>
<keyword evidence="7" id="KW-0406">Ion transport</keyword>
<dbReference type="Gene3D" id="2.40.160.10">
    <property type="entry name" value="Porin"/>
    <property type="match status" value="1"/>
</dbReference>
<organism evidence="13 14">
    <name type="scientific">Paraburkholderia caffeinitolerans</name>
    <dbReference type="NCBI Taxonomy" id="1723730"/>
    <lineage>
        <taxon>Bacteria</taxon>
        <taxon>Pseudomonadati</taxon>
        <taxon>Pseudomonadota</taxon>
        <taxon>Betaproteobacteria</taxon>
        <taxon>Burkholderiales</taxon>
        <taxon>Burkholderiaceae</taxon>
        <taxon>Paraburkholderia</taxon>
    </lineage>
</organism>
<feature type="domain" description="Porin" evidence="12">
    <location>
        <begin position="15"/>
        <end position="361"/>
    </location>
</feature>
<keyword evidence="10" id="KW-0998">Cell outer membrane</keyword>
<evidence type="ECO:0000256" key="4">
    <source>
        <dbReference type="ARBA" id="ARBA00022452"/>
    </source>
</evidence>
<feature type="chain" id="PRO_5027074202" evidence="11">
    <location>
        <begin position="29"/>
        <end position="392"/>
    </location>
</feature>
<gene>
    <name evidence="13" type="ORF">LMG28688_04304</name>
</gene>
<comment type="subunit">
    <text evidence="2">Homotrimer.</text>
</comment>
<evidence type="ECO:0000256" key="9">
    <source>
        <dbReference type="ARBA" id="ARBA00023136"/>
    </source>
</evidence>
<evidence type="ECO:0000256" key="10">
    <source>
        <dbReference type="ARBA" id="ARBA00023237"/>
    </source>
</evidence>
<dbReference type="GO" id="GO:0034220">
    <property type="term" value="P:monoatomic ion transmembrane transport"/>
    <property type="evidence" value="ECO:0007669"/>
    <property type="project" value="InterPro"/>
</dbReference>